<comment type="caution">
    <text evidence="2">The sequence shown here is derived from an EMBL/GenBank/DDBJ whole genome shotgun (WGS) entry which is preliminary data.</text>
</comment>
<dbReference type="CDD" id="cd00531">
    <property type="entry name" value="NTF2_like"/>
    <property type="match status" value="1"/>
</dbReference>
<accession>A0ABP7SGU1</accession>
<dbReference type="InterPro" id="IPR032710">
    <property type="entry name" value="NTF2-like_dom_sf"/>
</dbReference>
<protein>
    <submittedName>
        <fullName evidence="2">Nuclear transport factor 2 family protein</fullName>
    </submittedName>
</protein>
<dbReference type="EMBL" id="BAAAZX010000019">
    <property type="protein sequence ID" value="GAA4011506.1"/>
    <property type="molecule type" value="Genomic_DNA"/>
</dbReference>
<evidence type="ECO:0000313" key="2">
    <source>
        <dbReference type="EMBL" id="GAA4011506.1"/>
    </source>
</evidence>
<evidence type="ECO:0000313" key="3">
    <source>
        <dbReference type="Proteomes" id="UP001500456"/>
    </source>
</evidence>
<feature type="domain" description="SnoaL-like" evidence="1">
    <location>
        <begin position="14"/>
        <end position="129"/>
    </location>
</feature>
<organism evidence="2 3">
    <name type="scientific">Streptomyces plumbiresistens</name>
    <dbReference type="NCBI Taxonomy" id="511811"/>
    <lineage>
        <taxon>Bacteria</taxon>
        <taxon>Bacillati</taxon>
        <taxon>Actinomycetota</taxon>
        <taxon>Actinomycetes</taxon>
        <taxon>Kitasatosporales</taxon>
        <taxon>Streptomycetaceae</taxon>
        <taxon>Streptomyces</taxon>
    </lineage>
</organism>
<dbReference type="Proteomes" id="UP001500456">
    <property type="component" value="Unassembled WGS sequence"/>
</dbReference>
<proteinExistence type="predicted"/>
<dbReference type="SUPFAM" id="SSF54427">
    <property type="entry name" value="NTF2-like"/>
    <property type="match status" value="1"/>
</dbReference>
<gene>
    <name evidence="2" type="ORF">GCM10022232_61290</name>
</gene>
<dbReference type="NCBIfam" id="TIGR02246">
    <property type="entry name" value="SgcJ/EcaC family oxidoreductase"/>
    <property type="match status" value="1"/>
</dbReference>
<name>A0ABP7SGU1_9ACTN</name>
<dbReference type="Pfam" id="PF13577">
    <property type="entry name" value="SnoaL_4"/>
    <property type="match status" value="1"/>
</dbReference>
<sequence>MTTTSPDVEASVAAGVQAAIAAYAQALDTNRVDDLAELFTPDGVSEIAGMATFEGRDAIRQGYAAFAPTQPQLHLVANTVVTSCTEDEATAVSNLAFFQRGDSGWAVQLVGRYDDVLRRRDGVWRFHKRVTTFLP</sequence>
<reference evidence="3" key="1">
    <citation type="journal article" date="2019" name="Int. J. Syst. Evol. Microbiol.">
        <title>The Global Catalogue of Microorganisms (GCM) 10K type strain sequencing project: providing services to taxonomists for standard genome sequencing and annotation.</title>
        <authorList>
            <consortium name="The Broad Institute Genomics Platform"/>
            <consortium name="The Broad Institute Genome Sequencing Center for Infectious Disease"/>
            <person name="Wu L."/>
            <person name="Ma J."/>
        </authorList>
    </citation>
    <scope>NUCLEOTIDE SEQUENCE [LARGE SCALE GENOMIC DNA]</scope>
    <source>
        <strain evidence="3">JCM 16924</strain>
    </source>
</reference>
<keyword evidence="3" id="KW-1185">Reference proteome</keyword>
<dbReference type="Gene3D" id="3.10.450.50">
    <property type="match status" value="1"/>
</dbReference>
<dbReference type="RefSeq" id="WP_345567710.1">
    <property type="nucleotide sequence ID" value="NZ_BAAAZX010000019.1"/>
</dbReference>
<dbReference type="InterPro" id="IPR037401">
    <property type="entry name" value="SnoaL-like"/>
</dbReference>
<dbReference type="InterPro" id="IPR011944">
    <property type="entry name" value="Steroid_delta5-4_isomerase"/>
</dbReference>
<evidence type="ECO:0000259" key="1">
    <source>
        <dbReference type="Pfam" id="PF13577"/>
    </source>
</evidence>